<reference evidence="2 3" key="1">
    <citation type="submission" date="2021-03" db="EMBL/GenBank/DDBJ databases">
        <title>Sequencing the genomes of 1000 actinobacteria strains.</title>
        <authorList>
            <person name="Klenk H.-P."/>
        </authorList>
    </citation>
    <scope>NUCLEOTIDE SEQUENCE [LARGE SCALE GENOMIC DNA]</scope>
    <source>
        <strain evidence="2 3">DSM 14566</strain>
    </source>
</reference>
<feature type="region of interest" description="Disordered" evidence="1">
    <location>
        <begin position="42"/>
        <end position="63"/>
    </location>
</feature>
<evidence type="ECO:0000313" key="2">
    <source>
        <dbReference type="EMBL" id="MBP2380199.1"/>
    </source>
</evidence>
<dbReference type="RefSeq" id="WP_209897896.1">
    <property type="nucleotide sequence ID" value="NZ_BAAAJW010000006.1"/>
</dbReference>
<evidence type="ECO:0000256" key="1">
    <source>
        <dbReference type="SAM" id="MobiDB-lite"/>
    </source>
</evidence>
<organism evidence="2 3">
    <name type="scientific">Brachybacterium sacelli</name>
    <dbReference type="NCBI Taxonomy" id="173364"/>
    <lineage>
        <taxon>Bacteria</taxon>
        <taxon>Bacillati</taxon>
        <taxon>Actinomycetota</taxon>
        <taxon>Actinomycetes</taxon>
        <taxon>Micrococcales</taxon>
        <taxon>Dermabacteraceae</taxon>
        <taxon>Brachybacterium</taxon>
    </lineage>
</organism>
<evidence type="ECO:0000313" key="3">
    <source>
        <dbReference type="Proteomes" id="UP001519290"/>
    </source>
</evidence>
<comment type="caution">
    <text evidence="2">The sequence shown here is derived from an EMBL/GenBank/DDBJ whole genome shotgun (WGS) entry which is preliminary data.</text>
</comment>
<keyword evidence="3" id="KW-1185">Reference proteome</keyword>
<gene>
    <name evidence="2" type="ORF">JOF43_000156</name>
</gene>
<accession>A0ABS4WXG8</accession>
<dbReference type="EMBL" id="JAGIOD010000001">
    <property type="protein sequence ID" value="MBP2380199.1"/>
    <property type="molecule type" value="Genomic_DNA"/>
</dbReference>
<sequence length="134" mass="14238">MTTTEARTGMTLTAAFDPEATVRLRDRHASGPRTGHLRALLGARRHGGASAVRPAGAERSRPVFTETSWDSVDPLAYDTGAGADLATCPGAPRATDEDDRTSILELDDDAAEDHWAIPLEMDETFDDEGSAGIS</sequence>
<name>A0ABS4WXG8_9MICO</name>
<proteinExistence type="predicted"/>
<dbReference type="Proteomes" id="UP001519290">
    <property type="component" value="Unassembled WGS sequence"/>
</dbReference>
<protein>
    <submittedName>
        <fullName evidence="2">Uncharacterized protein</fullName>
    </submittedName>
</protein>